<dbReference type="PANTHER" id="PTHR32305">
    <property type="match status" value="1"/>
</dbReference>
<evidence type="ECO:0000256" key="2">
    <source>
        <dbReference type="SAM" id="MobiDB-lite"/>
    </source>
</evidence>
<protein>
    <submittedName>
        <fullName evidence="4">RHS repeat-associated core domain-containing protein</fullName>
    </submittedName>
</protein>
<dbReference type="InterPro" id="IPR022385">
    <property type="entry name" value="Rhs_assc_core"/>
</dbReference>
<name>A0AAI9C9J1_STEMA</name>
<feature type="domain" description="Teneurin-like YD-shell" evidence="3">
    <location>
        <begin position="42"/>
        <end position="147"/>
    </location>
</feature>
<reference evidence="4" key="1">
    <citation type="submission" date="2022-07" db="EMBL/GenBank/DDBJ databases">
        <authorList>
            <consortium name="Clinical and Environmental Microbiology Branch: Whole genome sequencing antimicrobial resistance pathogens in the healthcare setting"/>
        </authorList>
    </citation>
    <scope>NUCLEOTIDE SEQUENCE</scope>
    <source>
        <strain evidence="4">Stenotrophomonas_maltophilia_2021CK-00905</strain>
    </source>
</reference>
<dbReference type="EMBL" id="ABLOMU010000009">
    <property type="protein sequence ID" value="EKT4440590.1"/>
    <property type="molecule type" value="Genomic_DNA"/>
</dbReference>
<accession>A0AAI9C9J1</accession>
<evidence type="ECO:0000313" key="4">
    <source>
        <dbReference type="EMBL" id="EKT4440590.1"/>
    </source>
</evidence>
<feature type="compositionally biased region" description="Polar residues" evidence="2">
    <location>
        <begin position="327"/>
        <end position="338"/>
    </location>
</feature>
<keyword evidence="1" id="KW-0677">Repeat</keyword>
<feature type="compositionally biased region" description="Pro residues" evidence="2">
    <location>
        <begin position="218"/>
        <end position="229"/>
    </location>
</feature>
<proteinExistence type="predicted"/>
<sequence length="338" mass="34914">MERLERIACRASARRKGMRTHFGKLSALGVWLCWLLLVGLALPPIATAQTVTYIHTDALGSVVAETDESGNVIKRYDYEPYGGVVGGQVTDGPGYTGHVSDAATGLSYMQQRYYDPQLGLFLSVDPVSPNDKPGSAFNRYRYAAGNPYRFVDPDGRQERAAERHADSVANTPSAYDTFGPAALAVTTAIVRATPVVGPAVASAMSGSINSAQPLALPAPAPAPAAPSAPTPAAAPTTPSGPSYVISSNGTAFPVPTGASGPTPVINPAGKQTGVAFTGGAGGSNGQVATMRMMDPTPPRGNSPGYPAGYIKYENAGKQGVDPLSGKTLPNSKSHFPVR</sequence>
<dbReference type="Proteomes" id="UP001214521">
    <property type="component" value="Unassembled WGS sequence"/>
</dbReference>
<organism evidence="4 5">
    <name type="scientific">Stenotrophomonas maltophilia</name>
    <name type="common">Pseudomonas maltophilia</name>
    <name type="synonym">Xanthomonas maltophilia</name>
    <dbReference type="NCBI Taxonomy" id="40324"/>
    <lineage>
        <taxon>Bacteria</taxon>
        <taxon>Pseudomonadati</taxon>
        <taxon>Pseudomonadota</taxon>
        <taxon>Gammaproteobacteria</taxon>
        <taxon>Lysobacterales</taxon>
        <taxon>Lysobacteraceae</taxon>
        <taxon>Stenotrophomonas</taxon>
        <taxon>Stenotrophomonas maltophilia group</taxon>
    </lineage>
</organism>
<dbReference type="Pfam" id="PF25023">
    <property type="entry name" value="TEN_YD-shell"/>
    <property type="match status" value="1"/>
</dbReference>
<dbReference type="InterPro" id="IPR050708">
    <property type="entry name" value="T6SS_VgrG/RHS"/>
</dbReference>
<dbReference type="PANTHER" id="PTHR32305:SF15">
    <property type="entry name" value="PROTEIN RHSA-RELATED"/>
    <property type="match status" value="1"/>
</dbReference>
<feature type="compositionally biased region" description="Low complexity" evidence="2">
    <location>
        <begin position="230"/>
        <end position="239"/>
    </location>
</feature>
<evidence type="ECO:0000256" key="1">
    <source>
        <dbReference type="ARBA" id="ARBA00022737"/>
    </source>
</evidence>
<dbReference type="InterPro" id="IPR056823">
    <property type="entry name" value="TEN-like_YD-shell"/>
</dbReference>
<evidence type="ECO:0000259" key="3">
    <source>
        <dbReference type="Pfam" id="PF25023"/>
    </source>
</evidence>
<feature type="region of interest" description="Disordered" evidence="2">
    <location>
        <begin position="218"/>
        <end position="338"/>
    </location>
</feature>
<gene>
    <name evidence="4" type="ORF">QEK83_001217</name>
</gene>
<dbReference type="Gene3D" id="2.180.10.10">
    <property type="entry name" value="RHS repeat-associated core"/>
    <property type="match status" value="1"/>
</dbReference>
<evidence type="ECO:0000313" key="5">
    <source>
        <dbReference type="Proteomes" id="UP001214521"/>
    </source>
</evidence>
<dbReference type="AlphaFoldDB" id="A0AAI9C9J1"/>
<dbReference type="NCBIfam" id="TIGR03696">
    <property type="entry name" value="Rhs_assc_core"/>
    <property type="match status" value="1"/>
</dbReference>
<comment type="caution">
    <text evidence="4">The sequence shown here is derived from an EMBL/GenBank/DDBJ whole genome shotgun (WGS) entry which is preliminary data.</text>
</comment>